<dbReference type="GO" id="GO:0006886">
    <property type="term" value="P:intracellular protein transport"/>
    <property type="evidence" value="ECO:0007669"/>
    <property type="project" value="InterPro"/>
</dbReference>
<evidence type="ECO:0000256" key="8">
    <source>
        <dbReference type="ARBA" id="ARBA00031345"/>
    </source>
</evidence>
<evidence type="ECO:0000313" key="10">
    <source>
        <dbReference type="Proteomes" id="UP001359559"/>
    </source>
</evidence>
<evidence type="ECO:0000256" key="1">
    <source>
        <dbReference type="ARBA" id="ARBA00004395"/>
    </source>
</evidence>
<organism evidence="9 10">
    <name type="scientific">Clitoria ternatea</name>
    <name type="common">Butterfly pea</name>
    <dbReference type="NCBI Taxonomy" id="43366"/>
    <lineage>
        <taxon>Eukaryota</taxon>
        <taxon>Viridiplantae</taxon>
        <taxon>Streptophyta</taxon>
        <taxon>Embryophyta</taxon>
        <taxon>Tracheophyta</taxon>
        <taxon>Spermatophyta</taxon>
        <taxon>Magnoliopsida</taxon>
        <taxon>eudicotyledons</taxon>
        <taxon>Gunneridae</taxon>
        <taxon>Pentapetalae</taxon>
        <taxon>rosids</taxon>
        <taxon>fabids</taxon>
        <taxon>Fabales</taxon>
        <taxon>Fabaceae</taxon>
        <taxon>Papilionoideae</taxon>
        <taxon>50 kb inversion clade</taxon>
        <taxon>NPAAA clade</taxon>
        <taxon>indigoferoid/millettioid clade</taxon>
        <taxon>Phaseoleae</taxon>
        <taxon>Clitoria</taxon>
    </lineage>
</organism>
<dbReference type="GO" id="GO:0007030">
    <property type="term" value="P:Golgi organization"/>
    <property type="evidence" value="ECO:0007669"/>
    <property type="project" value="TreeGrafter"/>
</dbReference>
<dbReference type="PANTHER" id="PTHR21443:SF0">
    <property type="entry name" value="CONSERVED OLIGOMERIC GOLGI COMPLEX SUBUNIT 7"/>
    <property type="match status" value="1"/>
</dbReference>
<comment type="similarity">
    <text evidence="2">Belongs to the COG7 family.</text>
</comment>
<evidence type="ECO:0000313" key="9">
    <source>
        <dbReference type="EMBL" id="KAK7263977.1"/>
    </source>
</evidence>
<comment type="caution">
    <text evidence="9">The sequence shown here is derived from an EMBL/GenBank/DDBJ whole genome shotgun (WGS) entry which is preliminary data.</text>
</comment>
<keyword evidence="10" id="KW-1185">Reference proteome</keyword>
<accession>A0AAN9I300</accession>
<reference evidence="9 10" key="1">
    <citation type="submission" date="2024-01" db="EMBL/GenBank/DDBJ databases">
        <title>The genomes of 5 underutilized Papilionoideae crops provide insights into root nodulation and disease resistance.</title>
        <authorList>
            <person name="Yuan L."/>
        </authorList>
    </citation>
    <scope>NUCLEOTIDE SEQUENCE [LARGE SCALE GENOMIC DNA]</scope>
    <source>
        <strain evidence="9">LY-2023</strain>
        <tissue evidence="9">Leaf</tissue>
    </source>
</reference>
<evidence type="ECO:0000256" key="2">
    <source>
        <dbReference type="ARBA" id="ARBA00005831"/>
    </source>
</evidence>
<dbReference type="EMBL" id="JAYKXN010000008">
    <property type="protein sequence ID" value="KAK7263977.1"/>
    <property type="molecule type" value="Genomic_DNA"/>
</dbReference>
<evidence type="ECO:0000256" key="6">
    <source>
        <dbReference type="ARBA" id="ARBA00023034"/>
    </source>
</evidence>
<keyword evidence="4" id="KW-0813">Transport</keyword>
<evidence type="ECO:0000256" key="7">
    <source>
        <dbReference type="ARBA" id="ARBA00023136"/>
    </source>
</evidence>
<sequence>MLSSEDGAAHQKLRVGIVNLHDAAQLTQLSSTVEDVFASGDLPGAAETPANMGHSLSAVGEGAFPLPTFSVYPQSYVTSVDEYLLTLPQHLEPLAEGMSNSESNDEAQFFATEWMFKVAEGATALYIEQLGGIKKQLSVDIKYLSYELSALSMPIPRVLATFQSCLSTPKNQLKDRLKTDPGNQLDLPTANLVCKMRRVNLDS</sequence>
<dbReference type="GO" id="GO:0006890">
    <property type="term" value="P:retrograde vesicle-mediated transport, Golgi to endoplasmic reticulum"/>
    <property type="evidence" value="ECO:0007669"/>
    <property type="project" value="TreeGrafter"/>
</dbReference>
<gene>
    <name evidence="9" type="ORF">RJT34_31577</name>
</gene>
<name>A0AAN9I300_CLITE</name>
<dbReference type="Pfam" id="PF10191">
    <property type="entry name" value="COG7"/>
    <property type="match status" value="1"/>
</dbReference>
<dbReference type="Proteomes" id="UP001359559">
    <property type="component" value="Unassembled WGS sequence"/>
</dbReference>
<keyword evidence="7" id="KW-0472">Membrane</keyword>
<dbReference type="AlphaFoldDB" id="A0AAN9I300"/>
<dbReference type="GO" id="GO:0017119">
    <property type="term" value="C:Golgi transport complex"/>
    <property type="evidence" value="ECO:0007669"/>
    <property type="project" value="InterPro"/>
</dbReference>
<proteinExistence type="inferred from homology"/>
<evidence type="ECO:0000256" key="4">
    <source>
        <dbReference type="ARBA" id="ARBA00022448"/>
    </source>
</evidence>
<evidence type="ECO:0000256" key="3">
    <source>
        <dbReference type="ARBA" id="ARBA00020984"/>
    </source>
</evidence>
<keyword evidence="5" id="KW-0653">Protein transport</keyword>
<evidence type="ECO:0000256" key="5">
    <source>
        <dbReference type="ARBA" id="ARBA00022927"/>
    </source>
</evidence>
<dbReference type="InterPro" id="IPR019335">
    <property type="entry name" value="COG7"/>
</dbReference>
<protein>
    <recommendedName>
        <fullName evidence="3">Conserved oligomeric Golgi complex subunit 7</fullName>
    </recommendedName>
    <alternativeName>
        <fullName evidence="8">Component of oligomeric Golgi complex 7</fullName>
    </alternativeName>
</protein>
<keyword evidence="6" id="KW-0333">Golgi apparatus</keyword>
<dbReference type="PANTHER" id="PTHR21443">
    <property type="entry name" value="CONSERVED OLIGOMERIC GOLGI COMPLEX COMPONENT 7"/>
    <property type="match status" value="1"/>
</dbReference>
<comment type="subcellular location">
    <subcellularLocation>
        <location evidence="1">Golgi apparatus membrane</location>
        <topology evidence="1">Peripheral membrane protein</topology>
    </subcellularLocation>
</comment>
<dbReference type="GO" id="GO:0000139">
    <property type="term" value="C:Golgi membrane"/>
    <property type="evidence" value="ECO:0007669"/>
    <property type="project" value="UniProtKB-SubCell"/>
</dbReference>